<name>A0ABW0KZE2_9BACT</name>
<accession>A0ABW0KZE2</accession>
<evidence type="ECO:0000313" key="3">
    <source>
        <dbReference type="Proteomes" id="UP001596052"/>
    </source>
</evidence>
<feature type="transmembrane region" description="Helical" evidence="1">
    <location>
        <begin position="26"/>
        <end position="59"/>
    </location>
</feature>
<feature type="transmembrane region" description="Helical" evidence="1">
    <location>
        <begin position="79"/>
        <end position="97"/>
    </location>
</feature>
<keyword evidence="3" id="KW-1185">Reference proteome</keyword>
<evidence type="ECO:0000256" key="1">
    <source>
        <dbReference type="SAM" id="Phobius"/>
    </source>
</evidence>
<organism evidence="2 3">
    <name type="scientific">Prosthecobacter fluviatilis</name>
    <dbReference type="NCBI Taxonomy" id="445931"/>
    <lineage>
        <taxon>Bacteria</taxon>
        <taxon>Pseudomonadati</taxon>
        <taxon>Verrucomicrobiota</taxon>
        <taxon>Verrucomicrobiia</taxon>
        <taxon>Verrucomicrobiales</taxon>
        <taxon>Verrucomicrobiaceae</taxon>
        <taxon>Prosthecobacter</taxon>
    </lineage>
</organism>
<keyword evidence="1" id="KW-0812">Transmembrane</keyword>
<evidence type="ECO:0000313" key="2">
    <source>
        <dbReference type="EMBL" id="MFC5458087.1"/>
    </source>
</evidence>
<proteinExistence type="predicted"/>
<reference evidence="3" key="1">
    <citation type="journal article" date="2019" name="Int. J. Syst. Evol. Microbiol.">
        <title>The Global Catalogue of Microorganisms (GCM) 10K type strain sequencing project: providing services to taxonomists for standard genome sequencing and annotation.</title>
        <authorList>
            <consortium name="The Broad Institute Genomics Platform"/>
            <consortium name="The Broad Institute Genome Sequencing Center for Infectious Disease"/>
            <person name="Wu L."/>
            <person name="Ma J."/>
        </authorList>
    </citation>
    <scope>NUCLEOTIDE SEQUENCE [LARGE SCALE GENOMIC DNA]</scope>
    <source>
        <strain evidence="3">CGMCC 4.1469</strain>
    </source>
</reference>
<keyword evidence="1" id="KW-0472">Membrane</keyword>
<dbReference type="RefSeq" id="WP_377172071.1">
    <property type="nucleotide sequence ID" value="NZ_JBHSMQ010000016.1"/>
</dbReference>
<feature type="transmembrane region" description="Helical" evidence="1">
    <location>
        <begin position="244"/>
        <end position="268"/>
    </location>
</feature>
<gene>
    <name evidence="2" type="ORF">ACFQDI_24670</name>
</gene>
<sequence length="760" mass="85814">MPAPTVTLQRPEQPVRIAPWRGPLHFGLLLFSATCALALQLCYLLLVGGLLAWIGWQFWLIVSHRTWAEWGLWRMLSELLKFVFMGITWGFMLRPLLPRSKPAKVAVQVSPATQPQLFELIHLLCWHLRAQPPVQVWLDTTVTVRSSMLGGLSGLLSGQTVLHLGLPVVSVITARELGGLLVQELSHNAGGLCTPLVHAVREINAWFFRAALERNPWEVYVYLTPQREPEWHHLWRRLMRSWMWVAKIPFMVFALAARLVSAATIWSMQRLAVRCCSNVIGEAMNLRMQQKLSLLRRSWEVAQQEISSGISQHHLPENLSLLMARHVAAQAKERALARADAGEVLAVKQADEPAAKGEAIVAHLSHAQPAASALRQFVDLSRQVTCFYYQHGLGLNLHEHRMVRDDEAIHQNRNEEEALLVIRRYFGGLAHPERTMCGLGSTPTSATTLSELKREILQVREEVSVWGPQFKVALQEWNQAWQRRRDLEAAATLSLAGFSVSRMQFGTRDASSSTLYEEASCQRMVMEHMEGPLQERERVLERRFAAALGMLWWSDPAELSEWLRVRRRDLTAWVTIYEAMSGALRSFRELLISFFAFQTLTTKFANVDDPSAFLTALQSVVPKMFNLLRQITATMDGAPFPFTDDGKTVSLNQHLMPMPMPEMPGVSMTLADAASMRGIGMQMASRTSECIAPYVETFLSHYHRAFAWLAESAERTETHFLGSLGFNTATEILLPDEFTTQRLGMKSRSPDAIAAWKPTA</sequence>
<dbReference type="Proteomes" id="UP001596052">
    <property type="component" value="Unassembled WGS sequence"/>
</dbReference>
<comment type="caution">
    <text evidence="2">The sequence shown here is derived from an EMBL/GenBank/DDBJ whole genome shotgun (WGS) entry which is preliminary data.</text>
</comment>
<protein>
    <submittedName>
        <fullName evidence="2">Uncharacterized protein</fullName>
    </submittedName>
</protein>
<dbReference type="EMBL" id="JBHSMQ010000016">
    <property type="protein sequence ID" value="MFC5458087.1"/>
    <property type="molecule type" value="Genomic_DNA"/>
</dbReference>
<keyword evidence="1" id="KW-1133">Transmembrane helix</keyword>